<dbReference type="GO" id="GO:0005737">
    <property type="term" value="C:cytoplasm"/>
    <property type="evidence" value="ECO:0007669"/>
    <property type="project" value="TreeGrafter"/>
</dbReference>
<name>A0A381PRJ0_9ZZZZ</name>
<dbReference type="PANTHER" id="PTHR10513">
    <property type="entry name" value="DEOXYNUCLEOSIDE KINASE"/>
    <property type="match status" value="1"/>
</dbReference>
<accession>A0A381PRJ0</accession>
<gene>
    <name evidence="2" type="ORF">METZ01_LOCUS22515</name>
</gene>
<evidence type="ECO:0000313" key="2">
    <source>
        <dbReference type="EMBL" id="SUZ69661.1"/>
    </source>
</evidence>
<dbReference type="Pfam" id="PF01712">
    <property type="entry name" value="dNK"/>
    <property type="match status" value="1"/>
</dbReference>
<proteinExistence type="predicted"/>
<dbReference type="PANTHER" id="PTHR10513:SF35">
    <property type="entry name" value="DEOXYADENOSINE KINASE"/>
    <property type="match status" value="1"/>
</dbReference>
<dbReference type="GO" id="GO:0019136">
    <property type="term" value="F:deoxynucleoside kinase activity"/>
    <property type="evidence" value="ECO:0007669"/>
    <property type="project" value="TreeGrafter"/>
</dbReference>
<sequence length="125" mass="14702">MFEKDRLFASFTLKSQAENELYGHVADILEKDVVKPDLVVYLQADTSRLMKNIKKRGRKFEKGVTFDYIDVVNQRYQEFFVNYEDTPLLIINTNNIDFVENTEDLKELLDIIQKPIQGTKYFNPA</sequence>
<dbReference type="InterPro" id="IPR031314">
    <property type="entry name" value="DNK_dom"/>
</dbReference>
<dbReference type="AlphaFoldDB" id="A0A381PRJ0"/>
<dbReference type="InterPro" id="IPR027417">
    <property type="entry name" value="P-loop_NTPase"/>
</dbReference>
<protein>
    <recommendedName>
        <fullName evidence="1">Deoxynucleoside kinase domain-containing protein</fullName>
    </recommendedName>
</protein>
<organism evidence="2">
    <name type="scientific">marine metagenome</name>
    <dbReference type="NCBI Taxonomy" id="408172"/>
    <lineage>
        <taxon>unclassified sequences</taxon>
        <taxon>metagenomes</taxon>
        <taxon>ecological metagenomes</taxon>
    </lineage>
</organism>
<evidence type="ECO:0000259" key="1">
    <source>
        <dbReference type="Pfam" id="PF01712"/>
    </source>
</evidence>
<dbReference type="SUPFAM" id="SSF52540">
    <property type="entry name" value="P-loop containing nucleoside triphosphate hydrolases"/>
    <property type="match status" value="1"/>
</dbReference>
<reference evidence="2" key="1">
    <citation type="submission" date="2018-05" db="EMBL/GenBank/DDBJ databases">
        <authorList>
            <person name="Lanie J.A."/>
            <person name="Ng W.-L."/>
            <person name="Kazmierczak K.M."/>
            <person name="Andrzejewski T.M."/>
            <person name="Davidsen T.M."/>
            <person name="Wayne K.J."/>
            <person name="Tettelin H."/>
            <person name="Glass J.I."/>
            <person name="Rusch D."/>
            <person name="Podicherti R."/>
            <person name="Tsui H.-C.T."/>
            <person name="Winkler M.E."/>
        </authorList>
    </citation>
    <scope>NUCLEOTIDE SEQUENCE</scope>
</reference>
<dbReference type="InterPro" id="IPR050566">
    <property type="entry name" value="Deoxyribonucleoside_kinase"/>
</dbReference>
<feature type="domain" description="Deoxynucleoside kinase" evidence="1">
    <location>
        <begin position="15"/>
        <end position="114"/>
    </location>
</feature>
<dbReference type="Gene3D" id="3.40.50.300">
    <property type="entry name" value="P-loop containing nucleotide triphosphate hydrolases"/>
    <property type="match status" value="1"/>
</dbReference>
<dbReference type="EMBL" id="UINC01001068">
    <property type="protein sequence ID" value="SUZ69661.1"/>
    <property type="molecule type" value="Genomic_DNA"/>
</dbReference>